<evidence type="ECO:0000313" key="2">
    <source>
        <dbReference type="Proteomes" id="UP000663801"/>
    </source>
</evidence>
<dbReference type="Proteomes" id="UP000663801">
    <property type="component" value="Unassembled WGS sequence"/>
</dbReference>
<sequence>MERRRAGAGAIAVAALLTVLVPALGGRAIPGQPQAIDIAAPPQIGDCVLTPPRPPSGLSGRLTTDDAGRVQVGPCTGPRYGEVVGLLSGQVLSSSLDSGRSAVPDEDLAGAACDRMVEEYQEVPPELRDGALYAGTWAAPLFTPTLPMRADALQRAAGRDWTACVAVHFAGGTELGTFPSTLRDSYGTGSPPPGSGECGDAIGTGTAANGAGAVLSPVPCDRPHQVQVFGYDLAASLDALSTDPATGTTARSDADLQASCAGLVALLTRMPDPTAGGSLAVSAGSASAADQGGTGHWVDPSQPVRQCQVIAPAGRLLSGTLLGLDRRPVPWA</sequence>
<dbReference type="EMBL" id="JAERWL010000014">
    <property type="protein sequence ID" value="MBM9478009.1"/>
    <property type="molecule type" value="Genomic_DNA"/>
</dbReference>
<keyword evidence="2" id="KW-1185">Reference proteome</keyword>
<gene>
    <name evidence="1" type="ORF">JL107_16290</name>
</gene>
<evidence type="ECO:0008006" key="3">
    <source>
        <dbReference type="Google" id="ProtNLM"/>
    </source>
</evidence>
<accession>A0A938YRA8</accession>
<reference evidence="1" key="1">
    <citation type="submission" date="2021-01" db="EMBL/GenBank/DDBJ databases">
        <title>KCTC 19127 draft genome.</title>
        <authorList>
            <person name="An D."/>
        </authorList>
    </citation>
    <scope>NUCLEOTIDE SEQUENCE</scope>
    <source>
        <strain evidence="1">KCTC 19127</strain>
    </source>
</reference>
<organism evidence="1 2">
    <name type="scientific">Nakamurella flavida</name>
    <dbReference type="NCBI Taxonomy" id="363630"/>
    <lineage>
        <taxon>Bacteria</taxon>
        <taxon>Bacillati</taxon>
        <taxon>Actinomycetota</taxon>
        <taxon>Actinomycetes</taxon>
        <taxon>Nakamurellales</taxon>
        <taxon>Nakamurellaceae</taxon>
        <taxon>Nakamurella</taxon>
    </lineage>
</organism>
<comment type="caution">
    <text evidence="1">The sequence shown here is derived from an EMBL/GenBank/DDBJ whole genome shotgun (WGS) entry which is preliminary data.</text>
</comment>
<dbReference type="AlphaFoldDB" id="A0A938YRA8"/>
<protein>
    <recommendedName>
        <fullName evidence="3">Septum formation-related domain-containing protein</fullName>
    </recommendedName>
</protein>
<proteinExistence type="predicted"/>
<dbReference type="RefSeq" id="WP_205258126.1">
    <property type="nucleotide sequence ID" value="NZ_BAAAPV010000002.1"/>
</dbReference>
<evidence type="ECO:0000313" key="1">
    <source>
        <dbReference type="EMBL" id="MBM9478009.1"/>
    </source>
</evidence>
<name>A0A938YRA8_9ACTN</name>